<dbReference type="GO" id="GO:0070847">
    <property type="term" value="C:core mediator complex"/>
    <property type="evidence" value="ECO:0007669"/>
    <property type="project" value="TreeGrafter"/>
</dbReference>
<evidence type="ECO:0000313" key="10">
    <source>
        <dbReference type="EMBL" id="TID25098.1"/>
    </source>
</evidence>
<proteinExistence type="inferred from homology"/>
<accession>A0A4Z1PA89</accession>
<dbReference type="EMBL" id="SNSC02000004">
    <property type="protein sequence ID" value="TID25098.1"/>
    <property type="molecule type" value="Genomic_DNA"/>
</dbReference>
<comment type="similarity">
    <text evidence="2 8">Belongs to the Mediator complex subunit 17 family.</text>
</comment>
<dbReference type="AlphaFoldDB" id="A0A4Z1PA89"/>
<keyword evidence="4 8" id="KW-0805">Transcription regulation</keyword>
<feature type="compositionally biased region" description="Polar residues" evidence="9">
    <location>
        <begin position="1"/>
        <end position="11"/>
    </location>
</feature>
<comment type="subunit">
    <text evidence="8">Component of the Mediator complex.</text>
</comment>
<keyword evidence="6 8" id="KW-0539">Nucleus</keyword>
<keyword evidence="11" id="KW-1185">Reference proteome</keyword>
<dbReference type="InterPro" id="IPR019313">
    <property type="entry name" value="Mediator_Med17"/>
</dbReference>
<evidence type="ECO:0000256" key="7">
    <source>
        <dbReference type="ARBA" id="ARBA00032014"/>
    </source>
</evidence>
<keyword evidence="8" id="KW-0010">Activator</keyword>
<feature type="region of interest" description="Disordered" evidence="9">
    <location>
        <begin position="1"/>
        <end position="23"/>
    </location>
</feature>
<name>A0A4Z1PA89_9PEZI</name>
<comment type="caution">
    <text evidence="10">The sequence shown here is derived from an EMBL/GenBank/DDBJ whole genome shotgun (WGS) entry which is preliminary data.</text>
</comment>
<keyword evidence="5 8" id="KW-0804">Transcription</keyword>
<dbReference type="Proteomes" id="UP000298493">
    <property type="component" value="Unassembled WGS sequence"/>
</dbReference>
<comment type="function">
    <text evidence="8">Component of the Mediator complex, a coactivator involved in the regulated transcription of nearly all RNA polymerase II-dependent genes. Mediator functions as a bridge to convey information from gene-specific regulatory proteins to the basal RNA polymerase II transcription machinery. Mediator is recruited to promoters by direct interactions with regulatory proteins and serves as a scaffold for the assembly of a functional preinitiation complex with RNA polymerase II and the general transcription factors.</text>
</comment>
<evidence type="ECO:0000256" key="2">
    <source>
        <dbReference type="ARBA" id="ARBA00005635"/>
    </source>
</evidence>
<feature type="region of interest" description="Disordered" evidence="9">
    <location>
        <begin position="57"/>
        <end position="80"/>
    </location>
</feature>
<evidence type="ECO:0000256" key="6">
    <source>
        <dbReference type="ARBA" id="ARBA00023242"/>
    </source>
</evidence>
<dbReference type="STRING" id="86259.A0A4Z1PA89"/>
<feature type="compositionally biased region" description="Acidic residues" evidence="9">
    <location>
        <begin position="68"/>
        <end position="78"/>
    </location>
</feature>
<dbReference type="GO" id="GO:0016592">
    <property type="term" value="C:mediator complex"/>
    <property type="evidence" value="ECO:0007669"/>
    <property type="project" value="InterPro"/>
</dbReference>
<evidence type="ECO:0000256" key="3">
    <source>
        <dbReference type="ARBA" id="ARBA00019610"/>
    </source>
</evidence>
<evidence type="ECO:0000256" key="5">
    <source>
        <dbReference type="ARBA" id="ARBA00023163"/>
    </source>
</evidence>
<feature type="compositionally biased region" description="Basic and acidic residues" evidence="9">
    <location>
        <begin position="57"/>
        <end position="67"/>
    </location>
</feature>
<dbReference type="Pfam" id="PF10156">
    <property type="entry name" value="Med17"/>
    <property type="match status" value="1"/>
</dbReference>
<protein>
    <recommendedName>
        <fullName evidence="3 8">Mediator of RNA polymerase II transcription subunit 17</fullName>
    </recommendedName>
    <alternativeName>
        <fullName evidence="7 8">Mediator complex subunit 17</fullName>
    </alternativeName>
</protein>
<evidence type="ECO:0000256" key="4">
    <source>
        <dbReference type="ARBA" id="ARBA00023015"/>
    </source>
</evidence>
<reference evidence="10 11" key="1">
    <citation type="submission" date="2019-04" db="EMBL/GenBank/DDBJ databases">
        <title>High contiguity whole genome sequence and gene annotation resource for two Venturia nashicola isolates.</title>
        <authorList>
            <person name="Prokchorchik M."/>
            <person name="Won K."/>
            <person name="Lee Y."/>
            <person name="Choi E.D."/>
            <person name="Segonzac C."/>
            <person name="Sohn K.H."/>
        </authorList>
    </citation>
    <scope>NUCLEOTIDE SEQUENCE [LARGE SCALE GENOMIC DNA]</scope>
    <source>
        <strain evidence="10 11">PRI2</strain>
    </source>
</reference>
<evidence type="ECO:0000256" key="1">
    <source>
        <dbReference type="ARBA" id="ARBA00004123"/>
    </source>
</evidence>
<gene>
    <name evidence="8" type="primary">MED17</name>
    <name evidence="10" type="ORF">E6O75_ATG04303</name>
</gene>
<dbReference type="PANTHER" id="PTHR13114:SF7">
    <property type="entry name" value="MEDIATOR OF RNA POLYMERASE II TRANSCRIPTION SUBUNIT 17"/>
    <property type="match status" value="1"/>
</dbReference>
<dbReference type="GO" id="GO:0003712">
    <property type="term" value="F:transcription coregulator activity"/>
    <property type="evidence" value="ECO:0007669"/>
    <property type="project" value="InterPro"/>
</dbReference>
<dbReference type="GO" id="GO:0006357">
    <property type="term" value="P:regulation of transcription by RNA polymerase II"/>
    <property type="evidence" value="ECO:0007669"/>
    <property type="project" value="InterPro"/>
</dbReference>
<comment type="subcellular location">
    <subcellularLocation>
        <location evidence="1 8">Nucleus</location>
    </subcellularLocation>
</comment>
<dbReference type="PANTHER" id="PTHR13114">
    <property type="entry name" value="MEDIATOR OF RNA POLYMERASE II TRANSCRIPTION SUBUNIT 17"/>
    <property type="match status" value="1"/>
</dbReference>
<evidence type="ECO:0000313" key="11">
    <source>
        <dbReference type="Proteomes" id="UP000298493"/>
    </source>
</evidence>
<organism evidence="10 11">
    <name type="scientific">Venturia nashicola</name>
    <dbReference type="NCBI Taxonomy" id="86259"/>
    <lineage>
        <taxon>Eukaryota</taxon>
        <taxon>Fungi</taxon>
        <taxon>Dikarya</taxon>
        <taxon>Ascomycota</taxon>
        <taxon>Pezizomycotina</taxon>
        <taxon>Dothideomycetes</taxon>
        <taxon>Pleosporomycetidae</taxon>
        <taxon>Venturiales</taxon>
        <taxon>Venturiaceae</taxon>
        <taxon>Venturia</taxon>
    </lineage>
</organism>
<sequence length="679" mass="76243">MAGSETTTSFPISLRPWQKEDDESNAQSLGELIFRMHNERNGFRHITEQGLAQELRDEESGLHQNKDEEVEDVDEEDEKGTSKYIAKKRMDMFHLLRIANEQVGFAKDTISLLQSKYPPSIKVQEDGKEVKRLPPPNLNPGIKSMSAALREALPPGTLSYDIWKNPEEPSKQHRRRMVTNIEKDRTSFKGAVLSSLDNSANTLTQAASRLEKDVKRETKYWEQLLLVSEAGFPVFRMPSDKRTLAVQFGAREAGPLFRDQGVAALRANEDGTVKLNQSLTNKPKTTRFRVMENSRTIYNSAGTASSALSALDSSLETLVRQAQDSLFEEELFHEMVMESRDLQPLGVKFRGDVIHIPLSARQNETVQRECLVDLLPLDEVQDTTNTTSDNATHEVLVVTFRLLLSHVFQQRLYRRSQVPPPLSERKRPTPTSSIIRPVMAVSQHSSAHHPLNQYLTRVFSIFKSAGLPVLFNNSQASVVSSLLRNLNESQSKKTSSTLHSFLDSLTKPITNTISFTVPSVRKTDNVDGTIKIDISTNLLAPQFGAEYILHLPKFVARLVHGPDASACKLPFSSVADLTSFIGEILALDISRHILLPRGIDGKWEHTDDYPVISKVVEQDEAKRKVGIKVLVEAEKMSLTRVWVGSEKVDGKEEWDGGESKRSLMDVVEGWIGEYMKTDS</sequence>
<evidence type="ECO:0000256" key="9">
    <source>
        <dbReference type="SAM" id="MobiDB-lite"/>
    </source>
</evidence>
<evidence type="ECO:0000256" key="8">
    <source>
        <dbReference type="RuleBase" id="RU364140"/>
    </source>
</evidence>